<dbReference type="EMBL" id="KB445658">
    <property type="protein sequence ID" value="EMD58262.1"/>
    <property type="molecule type" value="Genomic_DNA"/>
</dbReference>
<evidence type="ECO:0000313" key="5">
    <source>
        <dbReference type="Proteomes" id="UP000016934"/>
    </source>
</evidence>
<dbReference type="SMART" id="SM00248">
    <property type="entry name" value="ANK"/>
    <property type="match status" value="9"/>
</dbReference>
<dbReference type="SUPFAM" id="SSF48403">
    <property type="entry name" value="Ankyrin repeat"/>
    <property type="match status" value="1"/>
</dbReference>
<evidence type="ECO:0000256" key="3">
    <source>
        <dbReference type="PROSITE-ProRule" id="PRU00023"/>
    </source>
</evidence>
<dbReference type="OMA" id="SDANHEC"/>
<feature type="non-terminal residue" evidence="4">
    <location>
        <position position="1"/>
    </location>
</feature>
<dbReference type="GeneID" id="19140262"/>
<evidence type="ECO:0000313" key="4">
    <source>
        <dbReference type="EMBL" id="EMD58262.1"/>
    </source>
</evidence>
<dbReference type="eggNOG" id="KOG4177">
    <property type="taxonomic scope" value="Eukaryota"/>
</dbReference>
<evidence type="ECO:0000256" key="2">
    <source>
        <dbReference type="ARBA" id="ARBA00023043"/>
    </source>
</evidence>
<dbReference type="InterPro" id="IPR002110">
    <property type="entry name" value="Ankyrin_rpt"/>
</dbReference>
<name>M2SN94_COCSN</name>
<dbReference type="PANTHER" id="PTHR23206:SF7">
    <property type="entry name" value="PROTEIN KINASE DOMAIN-CONTAINING PROTEIN"/>
    <property type="match status" value="1"/>
</dbReference>
<feature type="repeat" description="ANK" evidence="3">
    <location>
        <begin position="264"/>
        <end position="288"/>
    </location>
</feature>
<dbReference type="Proteomes" id="UP000016934">
    <property type="component" value="Unassembled WGS sequence"/>
</dbReference>
<evidence type="ECO:0000256" key="1">
    <source>
        <dbReference type="ARBA" id="ARBA00022737"/>
    </source>
</evidence>
<dbReference type="Gene3D" id="1.25.40.20">
    <property type="entry name" value="Ankyrin repeat-containing domain"/>
    <property type="match status" value="2"/>
</dbReference>
<keyword evidence="2 3" id="KW-0040">ANK repeat</keyword>
<reference evidence="5" key="2">
    <citation type="journal article" date="2013" name="PLoS Genet.">
        <title>Comparative genome structure, secondary metabolite, and effector coding capacity across Cochliobolus pathogens.</title>
        <authorList>
            <person name="Condon B.J."/>
            <person name="Leng Y."/>
            <person name="Wu D."/>
            <person name="Bushley K.E."/>
            <person name="Ohm R.A."/>
            <person name="Otillar R."/>
            <person name="Martin J."/>
            <person name="Schackwitz W."/>
            <person name="Grimwood J."/>
            <person name="MohdZainudin N."/>
            <person name="Xue C."/>
            <person name="Wang R."/>
            <person name="Manning V.A."/>
            <person name="Dhillon B."/>
            <person name="Tu Z.J."/>
            <person name="Steffenson B.J."/>
            <person name="Salamov A."/>
            <person name="Sun H."/>
            <person name="Lowry S."/>
            <person name="LaButti K."/>
            <person name="Han J."/>
            <person name="Copeland A."/>
            <person name="Lindquist E."/>
            <person name="Barry K."/>
            <person name="Schmutz J."/>
            <person name="Baker S.E."/>
            <person name="Ciuffetti L.M."/>
            <person name="Grigoriev I.V."/>
            <person name="Zhong S."/>
            <person name="Turgeon B.G."/>
        </authorList>
    </citation>
    <scope>NUCLEOTIDE SEQUENCE [LARGE SCALE GENOMIC DNA]</scope>
    <source>
        <strain evidence="5">ND90Pr / ATCC 201652</strain>
    </source>
</reference>
<keyword evidence="5" id="KW-1185">Reference proteome</keyword>
<dbReference type="PRINTS" id="PR01415">
    <property type="entry name" value="ANKYRIN"/>
</dbReference>
<dbReference type="InterPro" id="IPR051631">
    <property type="entry name" value="Ankyrin-KH/SAM_domain"/>
</dbReference>
<feature type="repeat" description="ANK" evidence="3">
    <location>
        <begin position="159"/>
        <end position="191"/>
    </location>
</feature>
<dbReference type="RefSeq" id="XP_007706015.1">
    <property type="nucleotide sequence ID" value="XM_007707825.1"/>
</dbReference>
<dbReference type="AlphaFoldDB" id="M2SN94"/>
<dbReference type="InterPro" id="IPR036770">
    <property type="entry name" value="Ankyrin_rpt-contain_sf"/>
</dbReference>
<dbReference type="STRING" id="665912.M2SN94"/>
<feature type="non-terminal residue" evidence="4">
    <location>
        <position position="288"/>
    </location>
</feature>
<protein>
    <submittedName>
        <fullName evidence="4">Uncharacterized protein</fullName>
    </submittedName>
</protein>
<dbReference type="HOGENOM" id="CLU_968222_0_0_1"/>
<feature type="repeat" description="ANK" evidence="3">
    <location>
        <begin position="1"/>
        <end position="25"/>
    </location>
</feature>
<dbReference type="GO" id="GO:0005737">
    <property type="term" value="C:cytoplasm"/>
    <property type="evidence" value="ECO:0007669"/>
    <property type="project" value="TreeGrafter"/>
</dbReference>
<dbReference type="PROSITE" id="PS50297">
    <property type="entry name" value="ANK_REP_REGION"/>
    <property type="match status" value="3"/>
</dbReference>
<feature type="repeat" description="ANK" evidence="3">
    <location>
        <begin position="62"/>
        <end position="94"/>
    </location>
</feature>
<dbReference type="OrthoDB" id="3679171at2759"/>
<organism evidence="4 5">
    <name type="scientific">Cochliobolus sativus (strain ND90Pr / ATCC 201652)</name>
    <name type="common">Common root rot and spot blotch fungus</name>
    <name type="synonym">Bipolaris sorokiniana</name>
    <dbReference type="NCBI Taxonomy" id="665912"/>
    <lineage>
        <taxon>Eukaryota</taxon>
        <taxon>Fungi</taxon>
        <taxon>Dikarya</taxon>
        <taxon>Ascomycota</taxon>
        <taxon>Pezizomycotina</taxon>
        <taxon>Dothideomycetes</taxon>
        <taxon>Pleosporomycetidae</taxon>
        <taxon>Pleosporales</taxon>
        <taxon>Pleosporineae</taxon>
        <taxon>Pleosporaceae</taxon>
        <taxon>Bipolaris</taxon>
    </lineage>
</organism>
<proteinExistence type="predicted"/>
<sequence>AAWNGHAKTVQALVDEGADINGSEGAPFGQCSLYLAARNGYAGVFKLLAMHDESLVTARDEYNNSVLNAAAQRGNADMVRLLLEKGAPPNADDSVALSSACSIGAHATVRVLLEHGAQTETRRDDDEMWPPLHTAIQEGAWRCVQELLLFKSDANHECSGGTPLMFAVKAKRLDMAKLLVEHGADVNKRHDEQTATALQMAVAQAGGLAMVEWLVGQGADPDLALTDRDNDTALNAALERDTVLLADVKLLVYAGSNIDTTNAAGLTPLHKAIDKDKLDIVRFLLKRG</sequence>
<dbReference type="PANTHER" id="PTHR23206">
    <property type="entry name" value="MASK PROTEIN"/>
    <property type="match status" value="1"/>
</dbReference>
<dbReference type="Pfam" id="PF13637">
    <property type="entry name" value="Ank_4"/>
    <property type="match status" value="1"/>
</dbReference>
<keyword evidence="1" id="KW-0677">Repeat</keyword>
<dbReference type="Pfam" id="PF12796">
    <property type="entry name" value="Ank_2"/>
    <property type="match status" value="2"/>
</dbReference>
<reference evidence="4 5" key="1">
    <citation type="journal article" date="2012" name="PLoS Pathog.">
        <title>Diverse lifestyles and strategies of plant pathogenesis encoded in the genomes of eighteen Dothideomycetes fungi.</title>
        <authorList>
            <person name="Ohm R.A."/>
            <person name="Feau N."/>
            <person name="Henrissat B."/>
            <person name="Schoch C.L."/>
            <person name="Horwitz B.A."/>
            <person name="Barry K.W."/>
            <person name="Condon B.J."/>
            <person name="Copeland A.C."/>
            <person name="Dhillon B."/>
            <person name="Glaser F."/>
            <person name="Hesse C.N."/>
            <person name="Kosti I."/>
            <person name="LaButti K."/>
            <person name="Lindquist E.A."/>
            <person name="Lucas S."/>
            <person name="Salamov A.A."/>
            <person name="Bradshaw R.E."/>
            <person name="Ciuffetti L."/>
            <person name="Hamelin R.C."/>
            <person name="Kema G.H.J."/>
            <person name="Lawrence C."/>
            <person name="Scott J.A."/>
            <person name="Spatafora J.W."/>
            <person name="Turgeon B.G."/>
            <person name="de Wit P.J.G.M."/>
            <person name="Zhong S."/>
            <person name="Goodwin S.B."/>
            <person name="Grigoriev I.V."/>
        </authorList>
    </citation>
    <scope>NUCLEOTIDE SEQUENCE [LARGE SCALE GENOMIC DNA]</scope>
    <source>
        <strain evidence="5">ND90Pr / ATCC 201652</strain>
    </source>
</reference>
<accession>M2SN94</accession>
<gene>
    <name evidence="4" type="ORF">COCSADRAFT_49663</name>
</gene>
<dbReference type="KEGG" id="bsc:COCSADRAFT_49663"/>
<dbReference type="PROSITE" id="PS50088">
    <property type="entry name" value="ANK_REPEAT"/>
    <property type="match status" value="4"/>
</dbReference>